<dbReference type="Pfam" id="PF02575">
    <property type="entry name" value="YbaB_DNA_bd"/>
    <property type="match status" value="1"/>
</dbReference>
<accession>A0A7T5VE34</accession>
<dbReference type="SUPFAM" id="SSF82607">
    <property type="entry name" value="YbaB-like"/>
    <property type="match status" value="1"/>
</dbReference>
<dbReference type="PANTHER" id="PTHR33449">
    <property type="entry name" value="NUCLEOID-ASSOCIATED PROTEIN YBAB"/>
    <property type="match status" value="1"/>
</dbReference>
<name>A0A7T5VE34_9BACT</name>
<comment type="similarity">
    <text evidence="2">Belongs to the YbaB/EbfC family.</text>
</comment>
<comment type="function">
    <text evidence="2">Binds to DNA and alters its conformation. May be involved in regulation of gene expression, nucleoid organization and DNA protection.</text>
</comment>
<dbReference type="NCBIfam" id="TIGR00103">
    <property type="entry name" value="DNA_YbaB_EbfC"/>
    <property type="match status" value="1"/>
</dbReference>
<keyword evidence="1 2" id="KW-0238">DNA-binding</keyword>
<dbReference type="Proteomes" id="UP000596092">
    <property type="component" value="Chromosome"/>
</dbReference>
<keyword evidence="4" id="KW-1185">Reference proteome</keyword>
<reference evidence="3 4" key="1">
    <citation type="submission" date="2020-05" db="EMBL/GenBank/DDBJ databases">
        <title>Complete genome of Desulfobulbus oligotrophicus.</title>
        <authorList>
            <person name="Podar M."/>
        </authorList>
    </citation>
    <scope>NUCLEOTIDE SEQUENCE [LARGE SCALE GENOMIC DNA]</scope>
    <source>
        <strain evidence="3 4">Prop6</strain>
    </source>
</reference>
<evidence type="ECO:0000313" key="3">
    <source>
        <dbReference type="EMBL" id="QQG66091.1"/>
    </source>
</evidence>
<dbReference type="AlphaFoldDB" id="A0A7T5VE34"/>
<keyword evidence="2" id="KW-0963">Cytoplasm</keyword>
<dbReference type="Gene3D" id="3.30.1310.10">
    <property type="entry name" value="Nucleoid-associated protein YbaB-like domain"/>
    <property type="match status" value="1"/>
</dbReference>
<dbReference type="KEGG" id="dog:HP555_09520"/>
<dbReference type="PANTHER" id="PTHR33449:SF1">
    <property type="entry name" value="NUCLEOID-ASSOCIATED PROTEIN YBAB"/>
    <property type="match status" value="1"/>
</dbReference>
<organism evidence="3 4">
    <name type="scientific">Desulfobulbus oligotrophicus</name>
    <dbReference type="NCBI Taxonomy" id="1909699"/>
    <lineage>
        <taxon>Bacteria</taxon>
        <taxon>Pseudomonadati</taxon>
        <taxon>Thermodesulfobacteriota</taxon>
        <taxon>Desulfobulbia</taxon>
        <taxon>Desulfobulbales</taxon>
        <taxon>Desulfobulbaceae</taxon>
        <taxon>Desulfobulbus</taxon>
    </lineage>
</organism>
<dbReference type="InterPro" id="IPR004401">
    <property type="entry name" value="YbaB/EbfC"/>
</dbReference>
<dbReference type="InterPro" id="IPR036894">
    <property type="entry name" value="YbaB-like_sf"/>
</dbReference>
<comment type="subunit">
    <text evidence="2">Homodimer.</text>
</comment>
<dbReference type="PIRSF" id="PIRSF004555">
    <property type="entry name" value="UCP004555"/>
    <property type="match status" value="1"/>
</dbReference>
<gene>
    <name evidence="3" type="ORF">HP555_09520</name>
</gene>
<proteinExistence type="inferred from homology"/>
<protein>
    <recommendedName>
        <fullName evidence="2">Nucleoid-associated protein HP555_09520</fullName>
    </recommendedName>
</protein>
<dbReference type="EMBL" id="CP054140">
    <property type="protein sequence ID" value="QQG66091.1"/>
    <property type="molecule type" value="Genomic_DNA"/>
</dbReference>
<dbReference type="RefSeq" id="WP_199261895.1">
    <property type="nucleotide sequence ID" value="NZ_CP054140.1"/>
</dbReference>
<comment type="subcellular location">
    <subcellularLocation>
        <location evidence="2">Cytoplasm</location>
        <location evidence="2">Nucleoid</location>
    </subcellularLocation>
</comment>
<evidence type="ECO:0000256" key="2">
    <source>
        <dbReference type="HAMAP-Rule" id="MF_00274"/>
    </source>
</evidence>
<sequence>MNINDLMKQAQQFQENLASIQNDLGKQQVTGTAGAGMVTTTFNGRGELLAVIIEKTVVQPENVEMLQDLIAAAVNDGLNKAKELGKSEMTRLTGGLNIPGLV</sequence>
<dbReference type="GO" id="GO:0003677">
    <property type="term" value="F:DNA binding"/>
    <property type="evidence" value="ECO:0007669"/>
    <property type="project" value="UniProtKB-UniRule"/>
</dbReference>
<dbReference type="HAMAP" id="MF_00274">
    <property type="entry name" value="DNA_YbaB_EbfC"/>
    <property type="match status" value="1"/>
</dbReference>
<evidence type="ECO:0000256" key="1">
    <source>
        <dbReference type="ARBA" id="ARBA00023125"/>
    </source>
</evidence>
<dbReference type="GO" id="GO:0005829">
    <property type="term" value="C:cytosol"/>
    <property type="evidence" value="ECO:0007669"/>
    <property type="project" value="TreeGrafter"/>
</dbReference>
<dbReference type="GO" id="GO:0043590">
    <property type="term" value="C:bacterial nucleoid"/>
    <property type="evidence" value="ECO:0007669"/>
    <property type="project" value="UniProtKB-UniRule"/>
</dbReference>
<evidence type="ECO:0000313" key="4">
    <source>
        <dbReference type="Proteomes" id="UP000596092"/>
    </source>
</evidence>